<accession>A0A2T3HJW7</accession>
<name>A0A2T3HJW7_9SPHI</name>
<dbReference type="EMBL" id="PYLS01000005">
    <property type="protein sequence ID" value="PST82693.1"/>
    <property type="molecule type" value="Genomic_DNA"/>
</dbReference>
<keyword evidence="2" id="KW-1185">Reference proteome</keyword>
<organism evidence="1 2">
    <name type="scientific">Pedobacter yulinensis</name>
    <dbReference type="NCBI Taxonomy" id="2126353"/>
    <lineage>
        <taxon>Bacteria</taxon>
        <taxon>Pseudomonadati</taxon>
        <taxon>Bacteroidota</taxon>
        <taxon>Sphingobacteriia</taxon>
        <taxon>Sphingobacteriales</taxon>
        <taxon>Sphingobacteriaceae</taxon>
        <taxon>Pedobacter</taxon>
    </lineage>
</organism>
<sequence>MKRPSNGQITVFKLAVSVILLCTFEGCRGQENPRHIGARYGRFDLDKITFSEHLDTLFARAEKYYKMPKGTEVFDSKLGRYVLTDTLYSVYRIPAKNVTEGTYSFKTLRIQPREVVDFYADRLNKFRKAEVSVYMSTKEYAQLRADCKDFKNITTTSVNKLNNGKYQIFQDTDQKNQVQTTLYCLENTDTAEGERFFVRISRLDLKIRNDGFYKQLNDNLK</sequence>
<comment type="caution">
    <text evidence="1">The sequence shown here is derived from an EMBL/GenBank/DDBJ whole genome shotgun (WGS) entry which is preliminary data.</text>
</comment>
<reference evidence="1 2" key="1">
    <citation type="submission" date="2018-03" db="EMBL/GenBank/DDBJ databases">
        <authorList>
            <person name="Keele B.F."/>
        </authorList>
    </citation>
    <scope>NUCLEOTIDE SEQUENCE [LARGE SCALE GENOMIC DNA]</scope>
    <source>
        <strain evidence="1 2">YL28-9</strain>
    </source>
</reference>
<dbReference type="RefSeq" id="WP_107214953.1">
    <property type="nucleotide sequence ID" value="NZ_KZ686269.1"/>
</dbReference>
<protein>
    <submittedName>
        <fullName evidence="1">Uncharacterized protein</fullName>
    </submittedName>
</protein>
<dbReference type="OrthoDB" id="1248521at2"/>
<evidence type="ECO:0000313" key="2">
    <source>
        <dbReference type="Proteomes" id="UP000240912"/>
    </source>
</evidence>
<evidence type="ECO:0000313" key="1">
    <source>
        <dbReference type="EMBL" id="PST82693.1"/>
    </source>
</evidence>
<dbReference type="AlphaFoldDB" id="A0A2T3HJW7"/>
<dbReference type="Proteomes" id="UP000240912">
    <property type="component" value="Unassembled WGS sequence"/>
</dbReference>
<gene>
    <name evidence="1" type="ORF">C7T94_08530</name>
</gene>
<proteinExistence type="predicted"/>